<dbReference type="NCBIfam" id="TIGR00231">
    <property type="entry name" value="small_GTP"/>
    <property type="match status" value="1"/>
</dbReference>
<dbReference type="PANTHER" id="PTHR42714">
    <property type="entry name" value="TRNA MODIFICATION GTPASE GTPBP3"/>
    <property type="match status" value="1"/>
</dbReference>
<dbReference type="GO" id="GO:0030488">
    <property type="term" value="P:tRNA methylation"/>
    <property type="evidence" value="ECO:0007669"/>
    <property type="project" value="TreeGrafter"/>
</dbReference>
<dbReference type="Pfam" id="PF01926">
    <property type="entry name" value="MMR_HSR1"/>
    <property type="match status" value="1"/>
</dbReference>
<evidence type="ECO:0000313" key="2">
    <source>
        <dbReference type="Proteomes" id="UP000887566"/>
    </source>
</evidence>
<evidence type="ECO:0000313" key="3">
    <source>
        <dbReference type="WBParaSite" id="PSAMB.scaffold75size85408.g1445.t1"/>
    </source>
</evidence>
<dbReference type="AlphaFoldDB" id="A0A914XGD0"/>
<dbReference type="InterPro" id="IPR006073">
    <property type="entry name" value="GTP-bd"/>
</dbReference>
<organism evidence="2 3">
    <name type="scientific">Plectus sambesii</name>
    <dbReference type="NCBI Taxonomy" id="2011161"/>
    <lineage>
        <taxon>Eukaryota</taxon>
        <taxon>Metazoa</taxon>
        <taxon>Ecdysozoa</taxon>
        <taxon>Nematoda</taxon>
        <taxon>Chromadorea</taxon>
        <taxon>Plectida</taxon>
        <taxon>Plectina</taxon>
        <taxon>Plectoidea</taxon>
        <taxon>Plectidae</taxon>
        <taxon>Plectus</taxon>
    </lineage>
</organism>
<dbReference type="Proteomes" id="UP000887566">
    <property type="component" value="Unplaced"/>
</dbReference>
<dbReference type="PROSITE" id="PS51709">
    <property type="entry name" value="G_TRME"/>
    <property type="match status" value="1"/>
</dbReference>
<dbReference type="Pfam" id="PF12631">
    <property type="entry name" value="MnmE_helical"/>
    <property type="match status" value="1"/>
</dbReference>
<dbReference type="SUPFAM" id="SSF52540">
    <property type="entry name" value="P-loop containing nucleoside triphosphate hydrolases"/>
    <property type="match status" value="1"/>
</dbReference>
<dbReference type="InterPro" id="IPR027368">
    <property type="entry name" value="MnmE_dom2"/>
</dbReference>
<dbReference type="GO" id="GO:0005739">
    <property type="term" value="C:mitochondrion"/>
    <property type="evidence" value="ECO:0007669"/>
    <property type="project" value="TreeGrafter"/>
</dbReference>
<dbReference type="GO" id="GO:0002098">
    <property type="term" value="P:tRNA wobble uridine modification"/>
    <property type="evidence" value="ECO:0007669"/>
    <property type="project" value="TreeGrafter"/>
</dbReference>
<dbReference type="InterPro" id="IPR025867">
    <property type="entry name" value="MnmE_helical"/>
</dbReference>
<dbReference type="GO" id="GO:0005525">
    <property type="term" value="F:GTP binding"/>
    <property type="evidence" value="ECO:0007669"/>
    <property type="project" value="InterPro"/>
</dbReference>
<protein>
    <submittedName>
        <fullName evidence="3">TrmE-type G domain-containing protein</fullName>
    </submittedName>
</protein>
<proteinExistence type="predicted"/>
<keyword evidence="2" id="KW-1185">Reference proteome</keyword>
<feature type="domain" description="TrmE-type G" evidence="1">
    <location>
        <begin position="84"/>
        <end position="255"/>
    </location>
</feature>
<dbReference type="InterPro" id="IPR031168">
    <property type="entry name" value="G_TrmE"/>
</dbReference>
<evidence type="ECO:0000259" key="1">
    <source>
        <dbReference type="PROSITE" id="PS51709"/>
    </source>
</evidence>
<sequence length="334" mass="35943">MADLCLAVVRRVALPSTGGKRQAARALTRLEPLASPLLGYVDELVIALAASSSDRRVRATIDGLGRRLEMHLSDGRRGERLRDGVRVVVVGRPNAGKSSLVNWLCRRPLAIVSPIAGTTRDSLDTHINLSGHPIIVTDTAGLRQSVDPIEQEGVRRTREGAKTADVLVVLVDAAQLVGSNAQDEVMRVLQESGAFEKDVADARILAVVNKIDTNPIPDQDSITAPSGERIPLVAVSCKTEDGLTAFISTLTRLASSICSVNQYSASPTFSRVRQRKLVEEALNELRDFEPLLGVDVSVAAQKLRNATHAIGMIVGSVCTEELLDAIFRDFCIGK</sequence>
<dbReference type="CDD" id="cd04164">
    <property type="entry name" value="trmE"/>
    <property type="match status" value="1"/>
</dbReference>
<dbReference type="SUPFAM" id="SSF116878">
    <property type="entry name" value="TrmE connector domain"/>
    <property type="match status" value="1"/>
</dbReference>
<dbReference type="InterPro" id="IPR027417">
    <property type="entry name" value="P-loop_NTPase"/>
</dbReference>
<dbReference type="WBParaSite" id="PSAMB.scaffold75size85408.g1445.t1">
    <property type="protein sequence ID" value="PSAMB.scaffold75size85408.g1445.t1"/>
    <property type="gene ID" value="PSAMB.scaffold75size85408.g1445"/>
</dbReference>
<accession>A0A914XGD0</accession>
<dbReference type="Gene3D" id="3.40.50.300">
    <property type="entry name" value="P-loop containing nucleotide triphosphate hydrolases"/>
    <property type="match status" value="1"/>
</dbReference>
<dbReference type="Gene3D" id="1.20.120.430">
    <property type="entry name" value="tRNA modification GTPase MnmE domain 2"/>
    <property type="match status" value="1"/>
</dbReference>
<dbReference type="InterPro" id="IPR005225">
    <property type="entry name" value="Small_GTP-bd"/>
</dbReference>
<dbReference type="PANTHER" id="PTHR42714:SF2">
    <property type="entry name" value="TRNA MODIFICATION GTPASE GTPBP3, MITOCHONDRIAL"/>
    <property type="match status" value="1"/>
</dbReference>
<name>A0A914XGD0_9BILA</name>
<reference evidence="3" key="1">
    <citation type="submission" date="2022-11" db="UniProtKB">
        <authorList>
            <consortium name="WormBaseParasite"/>
        </authorList>
    </citation>
    <scope>IDENTIFICATION</scope>
</reference>